<evidence type="ECO:0000256" key="1">
    <source>
        <dbReference type="ARBA" id="ARBA00004141"/>
    </source>
</evidence>
<evidence type="ECO:0000256" key="6">
    <source>
        <dbReference type="SAM" id="Phobius"/>
    </source>
</evidence>
<accession>A0A397H969</accession>
<feature type="transmembrane region" description="Helical" evidence="6">
    <location>
        <begin position="119"/>
        <end position="141"/>
    </location>
</feature>
<reference evidence="8" key="1">
    <citation type="submission" date="2018-08" db="EMBL/GenBank/DDBJ databases">
        <title>Draft genome sequence of azole-resistant Aspergillus thermomutatus (Neosartorya pseudofischeri) strain HMR AF 39, isolated from a human nasal aspirate.</title>
        <authorList>
            <person name="Parent-Michaud M."/>
            <person name="Dufresne P.J."/>
            <person name="Fournier E."/>
            <person name="Martineau C."/>
            <person name="Moreira S."/>
            <person name="Perkins V."/>
            <person name="De Repentigny L."/>
            <person name="Dufresne S.F."/>
        </authorList>
    </citation>
    <scope>NUCLEOTIDE SEQUENCE [LARGE SCALE GENOMIC DNA]</scope>
    <source>
        <strain evidence="8">HMR AF 39</strain>
    </source>
</reference>
<evidence type="ECO:0000256" key="3">
    <source>
        <dbReference type="ARBA" id="ARBA00022989"/>
    </source>
</evidence>
<feature type="transmembrane region" description="Helical" evidence="6">
    <location>
        <begin position="72"/>
        <end position="92"/>
    </location>
</feature>
<evidence type="ECO:0000259" key="7">
    <source>
        <dbReference type="Pfam" id="PF01284"/>
    </source>
</evidence>
<dbReference type="PANTHER" id="PTHR39608">
    <property type="entry name" value="INTEGRAL MEMBRANE PROTEIN (AFU_ORTHOLOGUE AFUA_5G08640)"/>
    <property type="match status" value="1"/>
</dbReference>
<comment type="caution">
    <text evidence="8">The sequence shown here is derived from an EMBL/GenBank/DDBJ whole genome shotgun (WGS) entry which is preliminary data.</text>
</comment>
<evidence type="ECO:0000256" key="5">
    <source>
        <dbReference type="SAM" id="MobiDB-lite"/>
    </source>
</evidence>
<dbReference type="EMBL" id="NKHU02000062">
    <property type="protein sequence ID" value="RHZ59249.1"/>
    <property type="molecule type" value="Genomic_DNA"/>
</dbReference>
<evidence type="ECO:0000313" key="9">
    <source>
        <dbReference type="Proteomes" id="UP000215305"/>
    </source>
</evidence>
<keyword evidence="4 6" id="KW-0472">Membrane</keyword>
<dbReference type="RefSeq" id="XP_026615662.1">
    <property type="nucleotide sequence ID" value="XM_026757938.1"/>
</dbReference>
<keyword evidence="3 6" id="KW-1133">Transmembrane helix</keyword>
<keyword evidence="2 6" id="KW-0812">Transmembrane</keyword>
<dbReference type="InterPro" id="IPR008253">
    <property type="entry name" value="Marvel"/>
</dbReference>
<name>A0A397H969_ASPTH</name>
<sequence length="168" mass="18988">MVSTTATRPVTLLVRFMQWSSAVIVMGITSYFIHNFPKGQHTIYWEVISTMSVAFFLPAFVSPFMPNRLSMIVLPIDIIFSYLWLTAFIFAAQDYNWHNCAVNAPPGANCSIKKANESFIFLTFIFTFFAIGLEVMNLWAARRETTPHHEKHPDGQRAPLDAPAAANP</sequence>
<dbReference type="GeneID" id="38126293"/>
<protein>
    <recommendedName>
        <fullName evidence="7">MARVEL domain-containing protein</fullName>
    </recommendedName>
</protein>
<dbReference type="GO" id="GO:0016020">
    <property type="term" value="C:membrane"/>
    <property type="evidence" value="ECO:0007669"/>
    <property type="project" value="UniProtKB-SubCell"/>
</dbReference>
<comment type="subcellular location">
    <subcellularLocation>
        <location evidence="1">Membrane</location>
        <topology evidence="1">Multi-pass membrane protein</topology>
    </subcellularLocation>
</comment>
<dbReference type="STRING" id="41047.A0A397H969"/>
<feature type="domain" description="MARVEL" evidence="7">
    <location>
        <begin position="11"/>
        <end position="130"/>
    </location>
</feature>
<organism evidence="8 9">
    <name type="scientific">Aspergillus thermomutatus</name>
    <name type="common">Neosartorya pseudofischeri</name>
    <dbReference type="NCBI Taxonomy" id="41047"/>
    <lineage>
        <taxon>Eukaryota</taxon>
        <taxon>Fungi</taxon>
        <taxon>Dikarya</taxon>
        <taxon>Ascomycota</taxon>
        <taxon>Pezizomycotina</taxon>
        <taxon>Eurotiomycetes</taxon>
        <taxon>Eurotiomycetidae</taxon>
        <taxon>Eurotiales</taxon>
        <taxon>Aspergillaceae</taxon>
        <taxon>Aspergillus</taxon>
        <taxon>Aspergillus subgen. Fumigati</taxon>
    </lineage>
</organism>
<dbReference type="AlphaFoldDB" id="A0A397H969"/>
<dbReference type="PANTHER" id="PTHR39608:SF2">
    <property type="entry name" value="MARVEL DOMAIN-CONTAINING PROTEIN"/>
    <property type="match status" value="1"/>
</dbReference>
<feature type="compositionally biased region" description="Basic and acidic residues" evidence="5">
    <location>
        <begin position="146"/>
        <end position="155"/>
    </location>
</feature>
<dbReference type="OrthoDB" id="20872at2759"/>
<feature type="region of interest" description="Disordered" evidence="5">
    <location>
        <begin position="146"/>
        <end position="168"/>
    </location>
</feature>
<evidence type="ECO:0000313" key="8">
    <source>
        <dbReference type="EMBL" id="RHZ59249.1"/>
    </source>
</evidence>
<dbReference type="Pfam" id="PF01284">
    <property type="entry name" value="MARVEL"/>
    <property type="match status" value="1"/>
</dbReference>
<evidence type="ECO:0000256" key="4">
    <source>
        <dbReference type="ARBA" id="ARBA00023136"/>
    </source>
</evidence>
<gene>
    <name evidence="8" type="ORF">CDV56_104319</name>
</gene>
<feature type="transmembrane region" description="Helical" evidence="6">
    <location>
        <begin position="12"/>
        <end position="33"/>
    </location>
</feature>
<keyword evidence="9" id="KW-1185">Reference proteome</keyword>
<evidence type="ECO:0000256" key="2">
    <source>
        <dbReference type="ARBA" id="ARBA00022692"/>
    </source>
</evidence>
<feature type="transmembrane region" description="Helical" evidence="6">
    <location>
        <begin position="45"/>
        <end position="65"/>
    </location>
</feature>
<dbReference type="Proteomes" id="UP000215305">
    <property type="component" value="Unassembled WGS sequence"/>
</dbReference>
<dbReference type="VEuPathDB" id="FungiDB:CDV56_104319"/>
<proteinExistence type="predicted"/>